<organism evidence="1 2">
    <name type="scientific">Dipteronia sinensis</name>
    <dbReference type="NCBI Taxonomy" id="43782"/>
    <lineage>
        <taxon>Eukaryota</taxon>
        <taxon>Viridiplantae</taxon>
        <taxon>Streptophyta</taxon>
        <taxon>Embryophyta</taxon>
        <taxon>Tracheophyta</taxon>
        <taxon>Spermatophyta</taxon>
        <taxon>Magnoliopsida</taxon>
        <taxon>eudicotyledons</taxon>
        <taxon>Gunneridae</taxon>
        <taxon>Pentapetalae</taxon>
        <taxon>rosids</taxon>
        <taxon>malvids</taxon>
        <taxon>Sapindales</taxon>
        <taxon>Sapindaceae</taxon>
        <taxon>Hippocastanoideae</taxon>
        <taxon>Acereae</taxon>
        <taxon>Dipteronia</taxon>
    </lineage>
</organism>
<dbReference type="AlphaFoldDB" id="A0AAD9ZVD6"/>
<sequence>MFTKALRDECHTIHHILDMYDWASGQVVNFKKSALCVSRLVPMVVGAKLAWIVGVNFVRCHERHLGLPSFTGRNKKQVFVNIKNRTWNRLKVGKFVSSHLGAKRFC</sequence>
<accession>A0AAD9ZVD6</accession>
<proteinExistence type="predicted"/>
<dbReference type="Proteomes" id="UP001281410">
    <property type="component" value="Unassembled WGS sequence"/>
</dbReference>
<gene>
    <name evidence="1" type="ORF">Dsin_024388</name>
</gene>
<evidence type="ECO:0000313" key="1">
    <source>
        <dbReference type="EMBL" id="KAK3193078.1"/>
    </source>
</evidence>
<protein>
    <submittedName>
        <fullName evidence="1">Uncharacterized protein</fullName>
    </submittedName>
</protein>
<reference evidence="1" key="1">
    <citation type="journal article" date="2023" name="Plant J.">
        <title>Genome sequences and population genomics provide insights into the demographic history, inbreeding, and mutation load of two 'living fossil' tree species of Dipteronia.</title>
        <authorList>
            <person name="Feng Y."/>
            <person name="Comes H.P."/>
            <person name="Chen J."/>
            <person name="Zhu S."/>
            <person name="Lu R."/>
            <person name="Zhang X."/>
            <person name="Li P."/>
            <person name="Qiu J."/>
            <person name="Olsen K.M."/>
            <person name="Qiu Y."/>
        </authorList>
    </citation>
    <scope>NUCLEOTIDE SEQUENCE</scope>
    <source>
        <strain evidence="1">NBL</strain>
    </source>
</reference>
<comment type="caution">
    <text evidence="1">The sequence shown here is derived from an EMBL/GenBank/DDBJ whole genome shotgun (WGS) entry which is preliminary data.</text>
</comment>
<name>A0AAD9ZVD6_9ROSI</name>
<dbReference type="EMBL" id="JANJYJ010000008">
    <property type="protein sequence ID" value="KAK3193078.1"/>
    <property type="molecule type" value="Genomic_DNA"/>
</dbReference>
<keyword evidence="2" id="KW-1185">Reference proteome</keyword>
<evidence type="ECO:0000313" key="2">
    <source>
        <dbReference type="Proteomes" id="UP001281410"/>
    </source>
</evidence>